<reference evidence="1" key="1">
    <citation type="submission" date="2021-01" db="EMBL/GenBank/DDBJ databases">
        <authorList>
            <person name="Sun Q."/>
        </authorList>
    </citation>
    <scope>NUCLEOTIDE SEQUENCE</scope>
    <source>
        <strain evidence="1">YIM B02566</strain>
    </source>
</reference>
<gene>
    <name evidence="1" type="ORF">JHL16_28850</name>
</gene>
<organism evidence="1 2">
    <name type="scientific">Taklimakanibacter albus</name>
    <dbReference type="NCBI Taxonomy" id="2800327"/>
    <lineage>
        <taxon>Bacteria</taxon>
        <taxon>Pseudomonadati</taxon>
        <taxon>Pseudomonadota</taxon>
        <taxon>Alphaproteobacteria</taxon>
        <taxon>Hyphomicrobiales</taxon>
        <taxon>Aestuariivirgaceae</taxon>
        <taxon>Taklimakanibacter</taxon>
    </lineage>
</organism>
<protein>
    <submittedName>
        <fullName evidence="1">XRE family transcriptional regulator</fullName>
    </submittedName>
</protein>
<comment type="caution">
    <text evidence="1">The sequence shown here is derived from an EMBL/GenBank/DDBJ whole genome shotgun (WGS) entry which is preliminary data.</text>
</comment>
<sequence length="126" mass="14586">MRNIRAIRNEVDYDWALAEIAHYFENQPAPGTVAADRFDVLASLIEAYEAKNWPIEPTDPVEAIEYRMEISGYTQKDLSELIGSRSRASEILKRKRPLTMQMAHKLSVEWNIPAEVLLKPYHLDTR</sequence>
<dbReference type="Proteomes" id="UP000616151">
    <property type="component" value="Unassembled WGS sequence"/>
</dbReference>
<accession>A0ACC5RCS0</accession>
<evidence type="ECO:0000313" key="1">
    <source>
        <dbReference type="EMBL" id="MBK1870408.1"/>
    </source>
</evidence>
<name>A0ACC5RCS0_9HYPH</name>
<keyword evidence="2" id="KW-1185">Reference proteome</keyword>
<proteinExistence type="predicted"/>
<evidence type="ECO:0000313" key="2">
    <source>
        <dbReference type="Proteomes" id="UP000616151"/>
    </source>
</evidence>
<dbReference type="EMBL" id="JAENHL010000008">
    <property type="protein sequence ID" value="MBK1870408.1"/>
    <property type="molecule type" value="Genomic_DNA"/>
</dbReference>